<keyword evidence="6" id="KW-0175">Coiled coil</keyword>
<evidence type="ECO:0000256" key="2">
    <source>
        <dbReference type="ARBA" id="ARBA00022741"/>
    </source>
</evidence>
<keyword evidence="2" id="KW-0547">Nucleotide-binding</keyword>
<dbReference type="Gene3D" id="1.10.287.130">
    <property type="match status" value="1"/>
</dbReference>
<dbReference type="PANTHER" id="PTHR43065">
    <property type="entry name" value="SENSOR HISTIDINE KINASE"/>
    <property type="match status" value="1"/>
</dbReference>
<name>A0ABW1YHM3_9DEIO</name>
<dbReference type="SUPFAM" id="SSF55785">
    <property type="entry name" value="PYP-like sensor domain (PAS domain)"/>
    <property type="match status" value="1"/>
</dbReference>
<dbReference type="PROSITE" id="PS50109">
    <property type="entry name" value="HIS_KIN"/>
    <property type="match status" value="1"/>
</dbReference>
<dbReference type="Pfam" id="PF00512">
    <property type="entry name" value="HisKA"/>
    <property type="match status" value="1"/>
</dbReference>
<dbReference type="CDD" id="cd00082">
    <property type="entry name" value="HisKA"/>
    <property type="match status" value="1"/>
</dbReference>
<feature type="domain" description="Histidine kinase" evidence="8">
    <location>
        <begin position="398"/>
        <end position="519"/>
    </location>
</feature>
<feature type="coiled-coil region" evidence="6">
    <location>
        <begin position="362"/>
        <end position="389"/>
    </location>
</feature>
<gene>
    <name evidence="10" type="ORF">ACFP81_13735</name>
</gene>
<organism evidence="10 11">
    <name type="scientific">Deinococcus lacus</name>
    <dbReference type="NCBI Taxonomy" id="392561"/>
    <lineage>
        <taxon>Bacteria</taxon>
        <taxon>Thermotogati</taxon>
        <taxon>Deinococcota</taxon>
        <taxon>Deinococci</taxon>
        <taxon>Deinococcales</taxon>
        <taxon>Deinococcaceae</taxon>
        <taxon>Deinococcus</taxon>
    </lineage>
</organism>
<dbReference type="InterPro" id="IPR036890">
    <property type="entry name" value="HATPase_C_sf"/>
</dbReference>
<dbReference type="EMBL" id="JBHSWD010000003">
    <property type="protein sequence ID" value="MFC6592958.1"/>
    <property type="molecule type" value="Genomic_DNA"/>
</dbReference>
<keyword evidence="1" id="KW-0808">Transferase</keyword>
<protein>
    <submittedName>
        <fullName evidence="10">PAS domain-containing protein</fullName>
    </submittedName>
</protein>
<evidence type="ECO:0000256" key="1">
    <source>
        <dbReference type="ARBA" id="ARBA00022679"/>
    </source>
</evidence>
<dbReference type="NCBIfam" id="TIGR00229">
    <property type="entry name" value="sensory_box"/>
    <property type="match status" value="1"/>
</dbReference>
<comment type="caution">
    <text evidence="10">The sequence shown here is derived from an EMBL/GenBank/DDBJ whole genome shotgun (WGS) entry which is preliminary data.</text>
</comment>
<dbReference type="InterPro" id="IPR005467">
    <property type="entry name" value="His_kinase_dom"/>
</dbReference>
<dbReference type="CDD" id="cd00130">
    <property type="entry name" value="PAS"/>
    <property type="match status" value="1"/>
</dbReference>
<dbReference type="RefSeq" id="WP_380084074.1">
    <property type="nucleotide sequence ID" value="NZ_JBHSWD010000003.1"/>
</dbReference>
<reference evidence="11" key="1">
    <citation type="journal article" date="2019" name="Int. J. Syst. Evol. Microbiol.">
        <title>The Global Catalogue of Microorganisms (GCM) 10K type strain sequencing project: providing services to taxonomists for standard genome sequencing and annotation.</title>
        <authorList>
            <consortium name="The Broad Institute Genomics Platform"/>
            <consortium name="The Broad Institute Genome Sequencing Center for Infectious Disease"/>
            <person name="Wu L."/>
            <person name="Ma J."/>
        </authorList>
    </citation>
    <scope>NUCLEOTIDE SEQUENCE [LARGE SCALE GENOMIC DNA]</scope>
    <source>
        <strain evidence="11">CGMCC 1.15772</strain>
    </source>
</reference>
<evidence type="ECO:0000256" key="3">
    <source>
        <dbReference type="ARBA" id="ARBA00022777"/>
    </source>
</evidence>
<evidence type="ECO:0000259" key="9">
    <source>
        <dbReference type="PROSITE" id="PS50112"/>
    </source>
</evidence>
<dbReference type="PANTHER" id="PTHR43065:SF46">
    <property type="entry name" value="C4-DICARBOXYLATE TRANSPORT SENSOR PROTEIN DCTB"/>
    <property type="match status" value="1"/>
</dbReference>
<dbReference type="InterPro" id="IPR003661">
    <property type="entry name" value="HisK_dim/P_dom"/>
</dbReference>
<dbReference type="Proteomes" id="UP001596297">
    <property type="component" value="Unassembled WGS sequence"/>
</dbReference>
<keyword evidence="11" id="KW-1185">Reference proteome</keyword>
<dbReference type="Gene3D" id="3.30.565.10">
    <property type="entry name" value="Histidine kinase-like ATPase, C-terminal domain"/>
    <property type="match status" value="1"/>
</dbReference>
<dbReference type="Gene3D" id="3.30.450.20">
    <property type="entry name" value="PAS domain"/>
    <property type="match status" value="1"/>
</dbReference>
<keyword evidence="5" id="KW-0902">Two-component regulatory system</keyword>
<keyword evidence="4" id="KW-0067">ATP-binding</keyword>
<dbReference type="InterPro" id="IPR035965">
    <property type="entry name" value="PAS-like_dom_sf"/>
</dbReference>
<evidence type="ECO:0000256" key="4">
    <source>
        <dbReference type="ARBA" id="ARBA00022840"/>
    </source>
</evidence>
<dbReference type="SMART" id="SM00388">
    <property type="entry name" value="HisKA"/>
    <property type="match status" value="1"/>
</dbReference>
<keyword evidence="3" id="KW-0418">Kinase</keyword>
<evidence type="ECO:0000256" key="5">
    <source>
        <dbReference type="ARBA" id="ARBA00023012"/>
    </source>
</evidence>
<feature type="domain" description="PAS" evidence="9">
    <location>
        <begin position="245"/>
        <end position="281"/>
    </location>
</feature>
<evidence type="ECO:0000256" key="7">
    <source>
        <dbReference type="SAM" id="MobiDB-lite"/>
    </source>
</evidence>
<sequence length="587" mass="63788">MTLARRFLTLFVPAALLGSGLIGLERRSVWQGEFEADARIVHRVLSQRAAQQETILEALVALSKEKAEEALLGRYAERVLAPHAQVFAAQWCEATCRNVMPDPEPLPPVANVRPAQPTLLWPPAPDSRYALAEGDVRVWVDASRLLSANGIPEEPLHVRILRPDDRGILLDENPLTEDAGLRLSLSKVLGSDLQPFPVRLERLIPVSRFPWAAWGTWWLLSALAAALAAHLWQQQHVAAQALADERRRARGAIQGSSDAVVMLDEAGQVVQHNPAAERLLGVLPAGSNLADLVPLHATLEQAPFDAAFWTAPLDTERPLPDGVALTRGGETRLLEGSLAPLHSVTGRPLGSVLTLREVGALRQRMLAKLSENEERLRDHEALLARASRLSTLSAMGAGLAHELRQPLNALVTFSAAGKRLLAQGETARAAEQFDAVTAQGRRASDVTERLRNAVRQSPPQRVNVDLVQAASTVLSLCAARIERGGVQVQTDFPPQPALVRADPVQTEQILLNLLTNALDAVASVPDPLPLRGRALQSNGTWKAAEQRGVLAPRPHLHPLGTDRHRQRRGPVSGDARRPLSPLSHHQA</sequence>
<dbReference type="InterPro" id="IPR013656">
    <property type="entry name" value="PAS_4"/>
</dbReference>
<accession>A0ABW1YHM3</accession>
<dbReference type="Pfam" id="PF08448">
    <property type="entry name" value="PAS_4"/>
    <property type="match status" value="1"/>
</dbReference>
<evidence type="ECO:0000256" key="6">
    <source>
        <dbReference type="SAM" id="Coils"/>
    </source>
</evidence>
<evidence type="ECO:0000259" key="8">
    <source>
        <dbReference type="PROSITE" id="PS50109"/>
    </source>
</evidence>
<feature type="region of interest" description="Disordered" evidence="7">
    <location>
        <begin position="544"/>
        <end position="587"/>
    </location>
</feature>
<dbReference type="InterPro" id="IPR000014">
    <property type="entry name" value="PAS"/>
</dbReference>
<evidence type="ECO:0000313" key="11">
    <source>
        <dbReference type="Proteomes" id="UP001596297"/>
    </source>
</evidence>
<dbReference type="SUPFAM" id="SSF55874">
    <property type="entry name" value="ATPase domain of HSP90 chaperone/DNA topoisomerase II/histidine kinase"/>
    <property type="match status" value="1"/>
</dbReference>
<evidence type="ECO:0000313" key="10">
    <source>
        <dbReference type="EMBL" id="MFC6592958.1"/>
    </source>
</evidence>
<dbReference type="PROSITE" id="PS50112">
    <property type="entry name" value="PAS"/>
    <property type="match status" value="1"/>
</dbReference>
<proteinExistence type="predicted"/>